<keyword evidence="3" id="KW-1185">Reference proteome</keyword>
<name>A0A6A6P3B7_9PEZI</name>
<feature type="compositionally biased region" description="Basic and acidic residues" evidence="1">
    <location>
        <begin position="94"/>
        <end position="113"/>
    </location>
</feature>
<reference evidence="2" key="1">
    <citation type="journal article" date="2020" name="Stud. Mycol.">
        <title>101 Dothideomycetes genomes: a test case for predicting lifestyles and emergence of pathogens.</title>
        <authorList>
            <person name="Haridas S."/>
            <person name="Albert R."/>
            <person name="Binder M."/>
            <person name="Bloem J."/>
            <person name="Labutti K."/>
            <person name="Salamov A."/>
            <person name="Andreopoulos B."/>
            <person name="Baker S."/>
            <person name="Barry K."/>
            <person name="Bills G."/>
            <person name="Bluhm B."/>
            <person name="Cannon C."/>
            <person name="Castanera R."/>
            <person name="Culley D."/>
            <person name="Daum C."/>
            <person name="Ezra D."/>
            <person name="Gonzalez J."/>
            <person name="Henrissat B."/>
            <person name="Kuo A."/>
            <person name="Liang C."/>
            <person name="Lipzen A."/>
            <person name="Lutzoni F."/>
            <person name="Magnuson J."/>
            <person name="Mondo S."/>
            <person name="Nolan M."/>
            <person name="Ohm R."/>
            <person name="Pangilinan J."/>
            <person name="Park H.-J."/>
            <person name="Ramirez L."/>
            <person name="Alfaro M."/>
            <person name="Sun H."/>
            <person name="Tritt A."/>
            <person name="Yoshinaga Y."/>
            <person name="Zwiers L.-H."/>
            <person name="Turgeon B."/>
            <person name="Goodwin S."/>
            <person name="Spatafora J."/>
            <person name="Crous P."/>
            <person name="Grigoriev I."/>
        </authorList>
    </citation>
    <scope>NUCLEOTIDE SEQUENCE</scope>
    <source>
        <strain evidence="2">ATCC 16933</strain>
    </source>
</reference>
<dbReference type="AlphaFoldDB" id="A0A6A6P3B7"/>
<feature type="region of interest" description="Disordered" evidence="1">
    <location>
        <begin position="28"/>
        <end position="133"/>
    </location>
</feature>
<proteinExistence type="predicted"/>
<feature type="compositionally biased region" description="Polar residues" evidence="1">
    <location>
        <begin position="28"/>
        <end position="38"/>
    </location>
</feature>
<dbReference type="Proteomes" id="UP000799766">
    <property type="component" value="Unassembled WGS sequence"/>
</dbReference>
<organism evidence="2 3">
    <name type="scientific">Lineolata rhizophorae</name>
    <dbReference type="NCBI Taxonomy" id="578093"/>
    <lineage>
        <taxon>Eukaryota</taxon>
        <taxon>Fungi</taxon>
        <taxon>Dikarya</taxon>
        <taxon>Ascomycota</taxon>
        <taxon>Pezizomycotina</taxon>
        <taxon>Dothideomycetes</taxon>
        <taxon>Dothideomycetes incertae sedis</taxon>
        <taxon>Lineolatales</taxon>
        <taxon>Lineolataceae</taxon>
        <taxon>Lineolata</taxon>
    </lineage>
</organism>
<evidence type="ECO:0000313" key="3">
    <source>
        <dbReference type="Proteomes" id="UP000799766"/>
    </source>
</evidence>
<protein>
    <submittedName>
        <fullName evidence="2">Uncharacterized protein</fullName>
    </submittedName>
</protein>
<dbReference type="EMBL" id="MU001678">
    <property type="protein sequence ID" value="KAF2458297.1"/>
    <property type="molecule type" value="Genomic_DNA"/>
</dbReference>
<feature type="compositionally biased region" description="Basic and acidic residues" evidence="1">
    <location>
        <begin position="40"/>
        <end position="50"/>
    </location>
</feature>
<gene>
    <name evidence="2" type="ORF">BDY21DRAFT_217258</name>
</gene>
<sequence>MASHHTCRRHATKLVPALSLRCYLGPKSSPTANEQAANSHGDRPKNEIRIGRVGRKGYANFPLQSTSPPLPSKDATESATGLARPGSKPLQLDIRADIRIEGPDKPGSREESTTPKFQRRIKTQEASELPPGAVCTSCHTWPALTVPFPWMDTQPRCQGVLGTRKRKSFILRHPMLMQKCDLSHPTSHVSPSLERPGP</sequence>
<evidence type="ECO:0000313" key="2">
    <source>
        <dbReference type="EMBL" id="KAF2458297.1"/>
    </source>
</evidence>
<accession>A0A6A6P3B7</accession>
<evidence type="ECO:0000256" key="1">
    <source>
        <dbReference type="SAM" id="MobiDB-lite"/>
    </source>
</evidence>